<organism evidence="3 4">
    <name type="scientific">Phytopseudomonas flavescens</name>
    <dbReference type="NCBI Taxonomy" id="29435"/>
    <lineage>
        <taxon>Bacteria</taxon>
        <taxon>Pseudomonadati</taxon>
        <taxon>Pseudomonadota</taxon>
        <taxon>Gammaproteobacteria</taxon>
        <taxon>Pseudomonadales</taxon>
        <taxon>Pseudomonadaceae</taxon>
        <taxon>Phytopseudomonas</taxon>
    </lineage>
</organism>
<dbReference type="Pfam" id="PF01266">
    <property type="entry name" value="DAO"/>
    <property type="match status" value="1"/>
</dbReference>
<reference evidence="3 4" key="1">
    <citation type="submission" date="2016-10" db="EMBL/GenBank/DDBJ databases">
        <authorList>
            <person name="de Groot N.N."/>
        </authorList>
    </citation>
    <scope>NUCLEOTIDE SEQUENCE [LARGE SCALE GENOMIC DNA]</scope>
    <source>
        <strain evidence="3 4">LMG 18387</strain>
    </source>
</reference>
<keyword evidence="1" id="KW-0560">Oxidoreductase</keyword>
<evidence type="ECO:0000259" key="2">
    <source>
        <dbReference type="Pfam" id="PF01266"/>
    </source>
</evidence>
<dbReference type="InterPro" id="IPR036188">
    <property type="entry name" value="FAD/NAD-bd_sf"/>
</dbReference>
<dbReference type="Proteomes" id="UP000198606">
    <property type="component" value="Unassembled WGS sequence"/>
</dbReference>
<protein>
    <submittedName>
        <fullName evidence="3">Glycine/D-amino acid oxidase</fullName>
    </submittedName>
</protein>
<dbReference type="PANTHER" id="PTHR13847">
    <property type="entry name" value="SARCOSINE DEHYDROGENASE-RELATED"/>
    <property type="match status" value="1"/>
</dbReference>
<evidence type="ECO:0000313" key="4">
    <source>
        <dbReference type="Proteomes" id="UP000198606"/>
    </source>
</evidence>
<accession>A0A1G8H5C4</accession>
<dbReference type="GO" id="GO:0016491">
    <property type="term" value="F:oxidoreductase activity"/>
    <property type="evidence" value="ECO:0007669"/>
    <property type="project" value="UniProtKB-KW"/>
</dbReference>
<dbReference type="PANTHER" id="PTHR13847:SF281">
    <property type="entry name" value="FAD DEPENDENT OXIDOREDUCTASE DOMAIN-CONTAINING PROTEIN"/>
    <property type="match status" value="1"/>
</dbReference>
<dbReference type="AlphaFoldDB" id="A0A1G8H5C4"/>
<dbReference type="Gene3D" id="3.50.50.60">
    <property type="entry name" value="FAD/NAD(P)-binding domain"/>
    <property type="match status" value="1"/>
</dbReference>
<sequence length="431" mass="46750">MNGEYFPLRHSLWAATAIAAPRTDTLQASLKADVIIVGAGYCGLSTALHLAEQGVDVVVLEAQEIGFGGSGRNGGQVIPGLKYDPGELLARFGAKDGQRLVDFAGGTADAVFELIDKHALDVPRVRLGWIQGAHNAQAMQLAERRARDWSAQGVATELLDRNQAERLLGTGKYLGGWVDPRGGGIQPLSYARELARVAMAAGARLFTESRVTTLKRTGSQWTATVAGGGHVSAERVLLCTNGYTDDLWPTLRKTIIDANSFQVATAPLPEAIRRTVLPHGHVSSDARNLLLYYRIDHTGRLLMGGRGTFQEPDPARRDHWSHLEAAVGKLFPQVAGIPFEYRWCGHVAVTRDYLPHLHEPAPGLLIDIGCQGRGVGLQTRMGQALARYLLSDDRQGLPVQPSGIKAFPLYGMRRLYIAAVIAWYRISDGGV</sequence>
<gene>
    <name evidence="3" type="ORF">SAMN05216588_11065</name>
</gene>
<dbReference type="SUPFAM" id="SSF51905">
    <property type="entry name" value="FAD/NAD(P)-binding domain"/>
    <property type="match status" value="1"/>
</dbReference>
<evidence type="ECO:0000256" key="1">
    <source>
        <dbReference type="ARBA" id="ARBA00023002"/>
    </source>
</evidence>
<dbReference type="InterPro" id="IPR006076">
    <property type="entry name" value="FAD-dep_OxRdtase"/>
</dbReference>
<proteinExistence type="predicted"/>
<dbReference type="GO" id="GO:0005737">
    <property type="term" value="C:cytoplasm"/>
    <property type="evidence" value="ECO:0007669"/>
    <property type="project" value="TreeGrafter"/>
</dbReference>
<dbReference type="Gene3D" id="3.30.9.10">
    <property type="entry name" value="D-Amino Acid Oxidase, subunit A, domain 2"/>
    <property type="match status" value="1"/>
</dbReference>
<name>A0A1G8H5C4_9GAMM</name>
<dbReference type="STRING" id="29435.SAMN05216588_11065"/>
<dbReference type="RefSeq" id="WP_084306665.1">
    <property type="nucleotide sequence ID" value="NZ_FNDG01000010.1"/>
</dbReference>
<dbReference type="EMBL" id="FNDG01000010">
    <property type="protein sequence ID" value="SDI01852.1"/>
    <property type="molecule type" value="Genomic_DNA"/>
</dbReference>
<feature type="domain" description="FAD dependent oxidoreductase" evidence="2">
    <location>
        <begin position="33"/>
        <end position="387"/>
    </location>
</feature>
<evidence type="ECO:0000313" key="3">
    <source>
        <dbReference type="EMBL" id="SDI01852.1"/>
    </source>
</evidence>